<dbReference type="Gene3D" id="3.40.50.300">
    <property type="entry name" value="P-loop containing nucleotide triphosphate hydrolases"/>
    <property type="match status" value="1"/>
</dbReference>
<dbReference type="GO" id="GO:0009267">
    <property type="term" value="P:cellular response to starvation"/>
    <property type="evidence" value="ECO:0007669"/>
    <property type="project" value="TreeGrafter"/>
</dbReference>
<name>A0A4V3XD71_9AGAM</name>
<dbReference type="Proteomes" id="UP000308199">
    <property type="component" value="Unassembled WGS sequence"/>
</dbReference>
<feature type="region of interest" description="Disordered" evidence="5">
    <location>
        <begin position="1"/>
        <end position="28"/>
    </location>
</feature>
<proteinExistence type="inferred from homology"/>
<dbReference type="Gene3D" id="3.30.450.190">
    <property type="match status" value="1"/>
</dbReference>
<dbReference type="GO" id="GO:0000329">
    <property type="term" value="C:fungal-type vacuole membrane"/>
    <property type="evidence" value="ECO:0007669"/>
    <property type="project" value="TreeGrafter"/>
</dbReference>
<reference evidence="6 7" key="1">
    <citation type="submission" date="2019-02" db="EMBL/GenBank/DDBJ databases">
        <title>Genome sequencing of the rare red list fungi Phellinidium pouzarii.</title>
        <authorList>
            <person name="Buettner E."/>
            <person name="Kellner H."/>
        </authorList>
    </citation>
    <scope>NUCLEOTIDE SEQUENCE [LARGE SCALE GENOMIC DNA]</scope>
    <source>
        <strain evidence="6 7">DSM 108285</strain>
    </source>
</reference>
<organism evidence="6 7">
    <name type="scientific">Phellinidium pouzarii</name>
    <dbReference type="NCBI Taxonomy" id="167371"/>
    <lineage>
        <taxon>Eukaryota</taxon>
        <taxon>Fungi</taxon>
        <taxon>Dikarya</taxon>
        <taxon>Basidiomycota</taxon>
        <taxon>Agaricomycotina</taxon>
        <taxon>Agaricomycetes</taxon>
        <taxon>Hymenochaetales</taxon>
        <taxon>Hymenochaetaceae</taxon>
        <taxon>Phellinidium</taxon>
    </lineage>
</organism>
<dbReference type="OrthoDB" id="26136at2759"/>
<comment type="function">
    <text evidence="4">GTPase involved in activation of the TORC1 signaling pathway, which promotes growth and represses autophagy in nutrient-rich conditions.</text>
</comment>
<dbReference type="GO" id="GO:0005525">
    <property type="term" value="F:GTP binding"/>
    <property type="evidence" value="ECO:0007669"/>
    <property type="project" value="UniProtKB-UniRule"/>
</dbReference>
<comment type="subunit">
    <text evidence="4">Component of the GSE complex.</text>
</comment>
<keyword evidence="2 4" id="KW-0547">Nucleotide-binding</keyword>
<dbReference type="GO" id="GO:0005634">
    <property type="term" value="C:nucleus"/>
    <property type="evidence" value="ECO:0007669"/>
    <property type="project" value="TreeGrafter"/>
</dbReference>
<gene>
    <name evidence="6" type="ORF">EW145_g2599</name>
</gene>
<keyword evidence="7" id="KW-1185">Reference proteome</keyword>
<feature type="compositionally biased region" description="Polar residues" evidence="5">
    <location>
        <begin position="375"/>
        <end position="391"/>
    </location>
</feature>
<dbReference type="Pfam" id="PF04670">
    <property type="entry name" value="Gtr1_RagA"/>
    <property type="match status" value="1"/>
</dbReference>
<comment type="caution">
    <text evidence="6">The sequence shown here is derived from an EMBL/GenBank/DDBJ whole genome shotgun (WGS) entry which is preliminary data.</text>
</comment>
<evidence type="ECO:0000256" key="4">
    <source>
        <dbReference type="RuleBase" id="RU367014"/>
    </source>
</evidence>
<accession>A0A4V3XD71</accession>
<dbReference type="InterPro" id="IPR006762">
    <property type="entry name" value="Gtr1_RagA"/>
</dbReference>
<evidence type="ECO:0000256" key="5">
    <source>
        <dbReference type="SAM" id="MobiDB-lite"/>
    </source>
</evidence>
<evidence type="ECO:0000313" key="6">
    <source>
        <dbReference type="EMBL" id="THH08593.1"/>
    </source>
</evidence>
<feature type="region of interest" description="Disordered" evidence="5">
    <location>
        <begin position="301"/>
        <end position="396"/>
    </location>
</feature>
<feature type="compositionally biased region" description="Polar residues" evidence="5">
    <location>
        <begin position="329"/>
        <end position="361"/>
    </location>
</feature>
<evidence type="ECO:0000256" key="1">
    <source>
        <dbReference type="ARBA" id="ARBA00007756"/>
    </source>
</evidence>
<dbReference type="AlphaFoldDB" id="A0A4V3XD71"/>
<sequence>MPAPKALSTTSPKPANNPRPKFASVSSDDDDEFIRSKILLLGLRRSGKTSIQQVLFDDLNPKQAFFVEPTMKLTKHKVDSFIPLEIWDCPGTVTIESLGVPLSLFTTIIFVIDIQDSYHHPIARLIDFTVTAYQENPDVNLEIFVHKAEALSEDFRADSFRHIQARLIEELADLPPLSFNASSPGSPTRTLLTEPSDDPVQIPYSFHLTSVYDHSLQESFARVFTRILSPGSLPYLEELLNSFTTTSSSKKTFLFDTKAKFFVATDNSPVDVDMLRSCCDYVHMLNQFGDLYKSAIASPLNHPRRVEHPDPPTSPTSQPSYLAEAPVKSLTTQSPQSLSAEVSRSPTPTYTGASNLGPSQASSSNGSDIRSRSSTNAVSVSANGTDTTSAEPSRRRAMFHPSSAVNLTPFLTLVYHAVTPRLALLALLPTNVWESKRGLVEYNIVYFREGVQEIYDVEQESRRRKKLRTPDPPHQPPKSTARK</sequence>
<feature type="region of interest" description="Disordered" evidence="5">
    <location>
        <begin position="459"/>
        <end position="483"/>
    </location>
</feature>
<keyword evidence="3 4" id="KW-0342">GTP-binding</keyword>
<dbReference type="PANTHER" id="PTHR11259:SF2">
    <property type="entry name" value="GH16429P"/>
    <property type="match status" value="1"/>
</dbReference>
<protein>
    <recommendedName>
        <fullName evidence="4">GTP-binding protein</fullName>
    </recommendedName>
</protein>
<dbReference type="InterPro" id="IPR027417">
    <property type="entry name" value="P-loop_NTPase"/>
</dbReference>
<dbReference type="GO" id="GO:0010507">
    <property type="term" value="P:negative regulation of autophagy"/>
    <property type="evidence" value="ECO:0007669"/>
    <property type="project" value="TreeGrafter"/>
</dbReference>
<evidence type="ECO:0000313" key="7">
    <source>
        <dbReference type="Proteomes" id="UP000308199"/>
    </source>
</evidence>
<evidence type="ECO:0000256" key="3">
    <source>
        <dbReference type="ARBA" id="ARBA00023134"/>
    </source>
</evidence>
<comment type="similarity">
    <text evidence="1 4">Belongs to the GTR/RAG GTP-binding protein family.</text>
</comment>
<evidence type="ECO:0000256" key="2">
    <source>
        <dbReference type="ARBA" id="ARBA00022741"/>
    </source>
</evidence>
<dbReference type="SUPFAM" id="SSF52540">
    <property type="entry name" value="P-loop containing nucleoside triphosphate hydrolases"/>
    <property type="match status" value="1"/>
</dbReference>
<dbReference type="GO" id="GO:1990131">
    <property type="term" value="C:Gtr1-Gtr2 GTPase complex"/>
    <property type="evidence" value="ECO:0007669"/>
    <property type="project" value="UniProtKB-UniRule"/>
</dbReference>
<feature type="compositionally biased region" description="Low complexity" evidence="5">
    <location>
        <begin position="362"/>
        <end position="374"/>
    </location>
</feature>
<dbReference type="GO" id="GO:0003924">
    <property type="term" value="F:GTPase activity"/>
    <property type="evidence" value="ECO:0007669"/>
    <property type="project" value="UniProtKB-UniRule"/>
</dbReference>
<dbReference type="EMBL" id="SGPK01000094">
    <property type="protein sequence ID" value="THH08593.1"/>
    <property type="molecule type" value="Genomic_DNA"/>
</dbReference>
<dbReference type="GO" id="GO:1904263">
    <property type="term" value="P:positive regulation of TORC1 signaling"/>
    <property type="evidence" value="ECO:0007669"/>
    <property type="project" value="TreeGrafter"/>
</dbReference>
<dbReference type="PANTHER" id="PTHR11259">
    <property type="entry name" value="RAS-RELATED GTP BINDING RAG/GTR YEAST"/>
    <property type="match status" value="1"/>
</dbReference>